<reference evidence="4 5" key="1">
    <citation type="submission" date="2015-12" db="EMBL/GenBank/DDBJ databases">
        <title>Genome sequence of Streptomyces sp. G25.</title>
        <authorList>
            <person name="Poehlein A."/>
            <person name="Roettig A."/>
            <person name="Hiessl S."/>
            <person name="Hauschild P."/>
            <person name="Schauer J."/>
            <person name="Madkour M.H."/>
            <person name="Al-Ansari A.M."/>
            <person name="Almakishah N.H."/>
            <person name="Steinbuechel A."/>
            <person name="Daniel R."/>
        </authorList>
    </citation>
    <scope>NUCLEOTIDE SEQUENCE [LARGE SCALE GENOMIC DNA]</scope>
    <source>
        <strain evidence="5">G25(2015)</strain>
    </source>
</reference>
<evidence type="ECO:0000256" key="1">
    <source>
        <dbReference type="ARBA" id="ARBA00022801"/>
    </source>
</evidence>
<organism evidence="4 5">
    <name type="scientific">Streptomyces jeddahensis</name>
    <dbReference type="NCBI Taxonomy" id="1716141"/>
    <lineage>
        <taxon>Bacteria</taxon>
        <taxon>Bacillati</taxon>
        <taxon>Actinomycetota</taxon>
        <taxon>Actinomycetes</taxon>
        <taxon>Kitasatosporales</taxon>
        <taxon>Streptomycetaceae</taxon>
        <taxon>Streptomyces</taxon>
    </lineage>
</organism>
<dbReference type="SUPFAM" id="SSF53474">
    <property type="entry name" value="alpha/beta-Hydrolases"/>
    <property type="match status" value="1"/>
</dbReference>
<feature type="region of interest" description="Disordered" evidence="2">
    <location>
        <begin position="276"/>
        <end position="296"/>
    </location>
</feature>
<sequence length="344" mass="37388">MESSLTHRFVDVNGVRLHIAEQGQGPLVLLLHGWPESWYSWRHQFGALAAAGYRVVAPDQRGYARSEQPPDVTSYTLLHLVGDVIALIEELGEEQAIVVGHDWGAPVAWTAAMLRPDKVRAVAGLSIPPILPGGMVPPSITRTQYGEGFYQVYFQQPGVADVEFAKDIPESFRRILVGASGDNPLGREPRPLVIPDGLGLLDTMPESPTLPAWLTEEDIQAYAEDYALHGEQAFTGAFNWYRNIERNNELLAPFRGRGIDVPALYVVGDRDMVTSLRGPDGGPTPSEILRGQGGSGNPLDAVAPQLHGPVVLPGCGHWTQQERPAEVNAALLDFLAHIDGPAPR</sequence>
<evidence type="ECO:0000313" key="5">
    <source>
        <dbReference type="Proteomes" id="UP000077381"/>
    </source>
</evidence>
<dbReference type="RefSeq" id="WP_067275069.1">
    <property type="nucleotide sequence ID" value="NZ_LOHS01000061.1"/>
</dbReference>
<gene>
    <name evidence="4" type="ORF">STSP_20970</name>
</gene>
<dbReference type="PATRIC" id="fig|1716141.3.peg.2202"/>
<dbReference type="Gene3D" id="3.40.50.1820">
    <property type="entry name" value="alpha/beta hydrolase"/>
    <property type="match status" value="1"/>
</dbReference>
<dbReference type="InterPro" id="IPR000073">
    <property type="entry name" value="AB_hydrolase_1"/>
</dbReference>
<feature type="domain" description="AB hydrolase-1" evidence="3">
    <location>
        <begin position="26"/>
        <end position="275"/>
    </location>
</feature>
<dbReference type="EC" id="3.3.2.10" evidence="4"/>
<dbReference type="GO" id="GO:0004301">
    <property type="term" value="F:epoxide hydrolase activity"/>
    <property type="evidence" value="ECO:0007669"/>
    <property type="project" value="UniProtKB-EC"/>
</dbReference>
<keyword evidence="1 4" id="KW-0378">Hydrolase</keyword>
<evidence type="ECO:0000256" key="2">
    <source>
        <dbReference type="SAM" id="MobiDB-lite"/>
    </source>
</evidence>
<accession>A0A177HV50</accession>
<keyword evidence="5" id="KW-1185">Reference proteome</keyword>
<dbReference type="InterPro" id="IPR029058">
    <property type="entry name" value="AB_hydrolase_fold"/>
</dbReference>
<dbReference type="EMBL" id="LOHS01000061">
    <property type="protein sequence ID" value="OAH14586.1"/>
    <property type="molecule type" value="Genomic_DNA"/>
</dbReference>
<evidence type="ECO:0000259" key="3">
    <source>
        <dbReference type="Pfam" id="PF00561"/>
    </source>
</evidence>
<dbReference type="PANTHER" id="PTHR43329">
    <property type="entry name" value="EPOXIDE HYDROLASE"/>
    <property type="match status" value="1"/>
</dbReference>
<name>A0A177HV50_9ACTN</name>
<dbReference type="InterPro" id="IPR000639">
    <property type="entry name" value="Epox_hydrolase-like"/>
</dbReference>
<comment type="caution">
    <text evidence="4">The sequence shown here is derived from an EMBL/GenBank/DDBJ whole genome shotgun (WGS) entry which is preliminary data.</text>
</comment>
<dbReference type="OrthoDB" id="2987348at2"/>
<dbReference type="STRING" id="1716141.STSP_20970"/>
<proteinExistence type="predicted"/>
<dbReference type="PRINTS" id="PR00412">
    <property type="entry name" value="EPOXHYDRLASE"/>
</dbReference>
<dbReference type="AlphaFoldDB" id="A0A177HV50"/>
<dbReference type="Pfam" id="PF00561">
    <property type="entry name" value="Abhydrolase_1"/>
    <property type="match status" value="1"/>
</dbReference>
<protein>
    <submittedName>
        <fullName evidence="4">Soluble epoxide hydrolase</fullName>
        <ecNumber evidence="4">3.3.2.10</ecNumber>
    </submittedName>
</protein>
<evidence type="ECO:0000313" key="4">
    <source>
        <dbReference type="EMBL" id="OAH14586.1"/>
    </source>
</evidence>
<dbReference type="Proteomes" id="UP000077381">
    <property type="component" value="Unassembled WGS sequence"/>
</dbReference>